<name>A0ACC3YJU4_COLTU</name>
<gene>
    <name evidence="1" type="ORF">CTRU02_213080</name>
</gene>
<keyword evidence="2" id="KW-1185">Reference proteome</keyword>
<organism evidence="1 2">
    <name type="scientific">Colletotrichum truncatum</name>
    <name type="common">Anthracnose fungus</name>
    <name type="synonym">Colletotrichum capsici</name>
    <dbReference type="NCBI Taxonomy" id="5467"/>
    <lineage>
        <taxon>Eukaryota</taxon>
        <taxon>Fungi</taxon>
        <taxon>Dikarya</taxon>
        <taxon>Ascomycota</taxon>
        <taxon>Pezizomycotina</taxon>
        <taxon>Sordariomycetes</taxon>
        <taxon>Hypocreomycetidae</taxon>
        <taxon>Glomerellales</taxon>
        <taxon>Glomerellaceae</taxon>
        <taxon>Colletotrichum</taxon>
        <taxon>Colletotrichum truncatum species complex</taxon>
    </lineage>
</organism>
<evidence type="ECO:0000313" key="2">
    <source>
        <dbReference type="Proteomes" id="UP000805649"/>
    </source>
</evidence>
<accession>A0ACC3YJU4</accession>
<evidence type="ECO:0000313" key="1">
    <source>
        <dbReference type="EMBL" id="KAL0932127.1"/>
    </source>
</evidence>
<dbReference type="EMBL" id="VUJX02000009">
    <property type="protein sequence ID" value="KAL0932127.1"/>
    <property type="molecule type" value="Genomic_DNA"/>
</dbReference>
<comment type="caution">
    <text evidence="1">The sequence shown here is derived from an EMBL/GenBank/DDBJ whole genome shotgun (WGS) entry which is preliminary data.</text>
</comment>
<proteinExistence type="predicted"/>
<sequence length="340" mass="36805">MKAHVSLMLMASQAMASFYNSSLIAGGPYNSDPTFEESRSDEIYREAITNPKATRSIKFTPFSDISYPSNRGDREWTWRVNVTDFAFPPAINVTDIKGNPITIDSPHHVSTTYDFQWSGGGNISDALGTTTEPFCVTAPDIKVYPANVTDLYSEENADSTDCTPVLGEDCVRAILTKGNNLSFEDKCNGIKSIWTSFPECSSTLKYASEANLGRQLFGSYGGFGLVTINIVPDGTNARNTTAERNRTLGITSGEGFLGFHSGVIPGSNATERYLAAANRVQILMISHAFRDASVGDTELLCMRVNTTRLSEGEPSSGVRYGPGAPWTMLAVILTGLALLL</sequence>
<dbReference type="Proteomes" id="UP000805649">
    <property type="component" value="Unassembled WGS sequence"/>
</dbReference>
<reference evidence="1 2" key="1">
    <citation type="journal article" date="2020" name="Phytopathology">
        <title>Genome Sequence Resources of Colletotrichum truncatum, C. plurivorum, C. musicola, and C. sojae: Four Species Pathogenic to Soybean (Glycine max).</title>
        <authorList>
            <person name="Rogerio F."/>
            <person name="Boufleur T.R."/>
            <person name="Ciampi-Guillardi M."/>
            <person name="Sukno S.A."/>
            <person name="Thon M.R."/>
            <person name="Massola Junior N.S."/>
            <person name="Baroncelli R."/>
        </authorList>
    </citation>
    <scope>NUCLEOTIDE SEQUENCE [LARGE SCALE GENOMIC DNA]</scope>
    <source>
        <strain evidence="1 2">CMES1059</strain>
    </source>
</reference>
<protein>
    <submittedName>
        <fullName evidence="1">Uncharacterized protein</fullName>
    </submittedName>
</protein>